<evidence type="ECO:0000259" key="5">
    <source>
        <dbReference type="PROSITE" id="PS51898"/>
    </source>
</evidence>
<dbReference type="InterPro" id="IPR010998">
    <property type="entry name" value="Integrase_recombinase_N"/>
</dbReference>
<dbReference type="PANTHER" id="PTHR30629:SF2">
    <property type="entry name" value="PROPHAGE INTEGRASE INTS-RELATED"/>
    <property type="match status" value="1"/>
</dbReference>
<dbReference type="SUPFAM" id="SSF56349">
    <property type="entry name" value="DNA breaking-rejoining enzymes"/>
    <property type="match status" value="1"/>
</dbReference>
<feature type="domain" description="Tyr recombinase" evidence="5">
    <location>
        <begin position="199"/>
        <end position="378"/>
    </location>
</feature>
<reference evidence="6" key="1">
    <citation type="submission" date="2018-10" db="EMBL/GenBank/DDBJ databases">
        <title>Acidithiobacillus sulfuriphilus sp. nov.: an extremely acidophilic sulfur-oxidizing chemolithotroph isolated from a neutral pH environment.</title>
        <authorList>
            <person name="Falagan C."/>
            <person name="Moya-Beltran A."/>
            <person name="Quatrini R."/>
            <person name="Johnson D.B."/>
        </authorList>
    </citation>
    <scope>NUCLEOTIDE SEQUENCE [LARGE SCALE GENOMIC DNA]</scope>
    <source>
        <strain evidence="6">CJ-2</strain>
    </source>
</reference>
<sequence>MTLSDTKIKALKPREKAYKASDEKWLYLYVTPAGGKLWRMSYRFEGKEKTMSFGKYPDVSLAMARERRDEARRQIAEGIDPAARKKAERQAAENTFEAVGREWLEKQRAVLESSTMTIIEARLRLYVYPALGPMEVGAVRPADVLRIAQKLEKRGLFDTAHRVVRLIGQIGRYAVATLRAETDPTAALKGAITPYRTKHRAAILDVEALRNFLRNVDTYRGSPIVRAALWLQVLWFVRPGELRHAEWSEFDFDSMIWNVPAGKMKMREAHMVPLATHTKAILESLGRVTGGGRYLFPSLRSADRPISENAVLVALRSMGYEKEQVTGHGFRATARTFLDENLGFRPEVIEMQLAHSVRDPLGRAYNRTQYLQERHRMMQGWADWLAELYGGEIGKL</sequence>
<evidence type="ECO:0000256" key="1">
    <source>
        <dbReference type="ARBA" id="ARBA00008857"/>
    </source>
</evidence>
<accession>A0A3M8RLW6</accession>
<dbReference type="GO" id="GO:0006310">
    <property type="term" value="P:DNA recombination"/>
    <property type="evidence" value="ECO:0007669"/>
    <property type="project" value="UniProtKB-KW"/>
</dbReference>
<dbReference type="PANTHER" id="PTHR30629">
    <property type="entry name" value="PROPHAGE INTEGRASE"/>
    <property type="match status" value="1"/>
</dbReference>
<dbReference type="GO" id="GO:0015074">
    <property type="term" value="P:DNA integration"/>
    <property type="evidence" value="ECO:0007669"/>
    <property type="project" value="UniProtKB-KW"/>
</dbReference>
<dbReference type="InterPro" id="IPR013762">
    <property type="entry name" value="Integrase-like_cat_sf"/>
</dbReference>
<dbReference type="Pfam" id="PF22022">
    <property type="entry name" value="Phage_int_M"/>
    <property type="match status" value="1"/>
</dbReference>
<dbReference type="InterPro" id="IPR002104">
    <property type="entry name" value="Integrase_catalytic"/>
</dbReference>
<comment type="caution">
    <text evidence="6">The sequence shown here is derived from an EMBL/GenBank/DDBJ whole genome shotgun (WGS) entry which is preliminary data.</text>
</comment>
<dbReference type="RefSeq" id="WP_123102206.1">
    <property type="nucleotide sequence ID" value="NZ_CP127527.1"/>
</dbReference>
<dbReference type="Gene3D" id="1.10.150.130">
    <property type="match status" value="1"/>
</dbReference>
<evidence type="ECO:0000256" key="3">
    <source>
        <dbReference type="ARBA" id="ARBA00023125"/>
    </source>
</evidence>
<dbReference type="EMBL" id="RIZI01000125">
    <property type="protein sequence ID" value="RNF68134.1"/>
    <property type="molecule type" value="Genomic_DNA"/>
</dbReference>
<dbReference type="AlphaFoldDB" id="A0A3M8RLW6"/>
<evidence type="ECO:0000256" key="4">
    <source>
        <dbReference type="ARBA" id="ARBA00023172"/>
    </source>
</evidence>
<keyword evidence="4" id="KW-0233">DNA recombination</keyword>
<organism evidence="6">
    <name type="scientific">Acidithiobacillus sulfuriphilus</name>
    <dbReference type="NCBI Taxonomy" id="1867749"/>
    <lineage>
        <taxon>Bacteria</taxon>
        <taxon>Pseudomonadati</taxon>
        <taxon>Pseudomonadota</taxon>
        <taxon>Acidithiobacillia</taxon>
        <taxon>Acidithiobacillales</taxon>
        <taxon>Acidithiobacillaceae</taxon>
        <taxon>Acidithiobacillus</taxon>
    </lineage>
</organism>
<dbReference type="InterPro" id="IPR053876">
    <property type="entry name" value="Phage_int_M"/>
</dbReference>
<name>A0A3M8RLW6_9PROT</name>
<dbReference type="Pfam" id="PF00589">
    <property type="entry name" value="Phage_integrase"/>
    <property type="match status" value="1"/>
</dbReference>
<dbReference type="InterPro" id="IPR038488">
    <property type="entry name" value="Integrase_DNA-bd_sf"/>
</dbReference>
<keyword evidence="2" id="KW-0229">DNA integration</keyword>
<comment type="similarity">
    <text evidence="1">Belongs to the 'phage' integrase family.</text>
</comment>
<dbReference type="GO" id="GO:0003677">
    <property type="term" value="F:DNA binding"/>
    <property type="evidence" value="ECO:0007669"/>
    <property type="project" value="UniProtKB-KW"/>
</dbReference>
<dbReference type="InterPro" id="IPR011010">
    <property type="entry name" value="DNA_brk_join_enz"/>
</dbReference>
<protein>
    <submittedName>
        <fullName evidence="6">DUF4102 domain-containing protein</fullName>
    </submittedName>
</protein>
<dbReference type="Gene3D" id="3.30.160.390">
    <property type="entry name" value="Integrase, DNA-binding domain"/>
    <property type="match status" value="1"/>
</dbReference>
<dbReference type="Gene3D" id="1.10.443.10">
    <property type="entry name" value="Intergrase catalytic core"/>
    <property type="match status" value="1"/>
</dbReference>
<dbReference type="PROSITE" id="PS51898">
    <property type="entry name" value="TYR_RECOMBINASE"/>
    <property type="match status" value="1"/>
</dbReference>
<evidence type="ECO:0000256" key="2">
    <source>
        <dbReference type="ARBA" id="ARBA00022908"/>
    </source>
</evidence>
<proteinExistence type="inferred from homology"/>
<dbReference type="CDD" id="cd00801">
    <property type="entry name" value="INT_P4_C"/>
    <property type="match status" value="1"/>
</dbReference>
<dbReference type="Pfam" id="PF13356">
    <property type="entry name" value="Arm-DNA-bind_3"/>
    <property type="match status" value="1"/>
</dbReference>
<evidence type="ECO:0000313" key="6">
    <source>
        <dbReference type="EMBL" id="RNF68134.1"/>
    </source>
</evidence>
<dbReference type="OrthoDB" id="9795573at2"/>
<dbReference type="InterPro" id="IPR025166">
    <property type="entry name" value="Integrase_DNA_bind_dom"/>
</dbReference>
<gene>
    <name evidence="6" type="ORF">EC580_03440</name>
</gene>
<dbReference type="InterPro" id="IPR050808">
    <property type="entry name" value="Phage_Integrase"/>
</dbReference>
<keyword evidence="3" id="KW-0238">DNA-binding</keyword>